<evidence type="ECO:0008006" key="4">
    <source>
        <dbReference type="Google" id="ProtNLM"/>
    </source>
</evidence>
<name>A0A5C7A6M2_9GAMM</name>
<evidence type="ECO:0000313" key="3">
    <source>
        <dbReference type="Proteomes" id="UP000321903"/>
    </source>
</evidence>
<keyword evidence="1" id="KW-0732">Signal</keyword>
<dbReference type="EMBL" id="VORZ01000001">
    <property type="protein sequence ID" value="TXD98134.1"/>
    <property type="molecule type" value="Genomic_DNA"/>
</dbReference>
<evidence type="ECO:0000313" key="2">
    <source>
        <dbReference type="EMBL" id="TXD98134.1"/>
    </source>
</evidence>
<feature type="chain" id="PRO_5022902594" description="DUF1579 domain-containing protein" evidence="1">
    <location>
        <begin position="25"/>
        <end position="155"/>
    </location>
</feature>
<dbReference type="OrthoDB" id="6990457at2"/>
<proteinExistence type="predicted"/>
<dbReference type="Proteomes" id="UP000321903">
    <property type="component" value="Unassembled WGS sequence"/>
</dbReference>
<dbReference type="RefSeq" id="WP_147222302.1">
    <property type="nucleotide sequence ID" value="NZ_CAJGYY010000001.1"/>
</dbReference>
<reference evidence="2 3" key="1">
    <citation type="submission" date="2019-08" db="EMBL/GenBank/DDBJ databases">
        <title>Genome sequence of Psychrobacter frigidicola ACAM304 (type strain).</title>
        <authorList>
            <person name="Bowman J.P."/>
        </authorList>
    </citation>
    <scope>NUCLEOTIDE SEQUENCE [LARGE SCALE GENOMIC DNA]</scope>
    <source>
        <strain evidence="2 3">ACAM 304</strain>
    </source>
</reference>
<feature type="signal peptide" evidence="1">
    <location>
        <begin position="1"/>
        <end position="24"/>
    </location>
</feature>
<protein>
    <recommendedName>
        <fullName evidence="4">DUF1579 domain-containing protein</fullName>
    </recommendedName>
</protein>
<gene>
    <name evidence="2" type="ORF">ES754_04120</name>
</gene>
<sequence length="155" mass="17502">MRYVRQVSLAVSLIVSSTICATHANPTSNVKPIPKAFIGKWAGLHSTKQKVNKTILKDLCDNGGEQDTSFFVDFNSDGQRLTGISYWEDSYEEYPISYSKYTPNHISGQSLSVAFEMGEEDLLSNKHVGKFDYKITNGTLYLRTDNTVIEMMRCR</sequence>
<organism evidence="2 3">
    <name type="scientific">Psychrobacter frigidicola</name>
    <dbReference type="NCBI Taxonomy" id="45611"/>
    <lineage>
        <taxon>Bacteria</taxon>
        <taxon>Pseudomonadati</taxon>
        <taxon>Pseudomonadota</taxon>
        <taxon>Gammaproteobacteria</taxon>
        <taxon>Moraxellales</taxon>
        <taxon>Moraxellaceae</taxon>
        <taxon>Psychrobacter</taxon>
    </lineage>
</organism>
<evidence type="ECO:0000256" key="1">
    <source>
        <dbReference type="SAM" id="SignalP"/>
    </source>
</evidence>
<comment type="caution">
    <text evidence="2">The sequence shown here is derived from an EMBL/GenBank/DDBJ whole genome shotgun (WGS) entry which is preliminary data.</text>
</comment>
<keyword evidence="3" id="KW-1185">Reference proteome</keyword>
<dbReference type="AlphaFoldDB" id="A0A5C7A6M2"/>
<accession>A0A5C7A6M2</accession>